<evidence type="ECO:0000256" key="1">
    <source>
        <dbReference type="SAM" id="MobiDB-lite"/>
    </source>
</evidence>
<protein>
    <submittedName>
        <fullName evidence="2">Uncharacterized protein</fullName>
    </submittedName>
</protein>
<name>S8C3N6_9LAMI</name>
<feature type="compositionally biased region" description="Basic and acidic residues" evidence="1">
    <location>
        <begin position="29"/>
        <end position="38"/>
    </location>
</feature>
<feature type="non-terminal residue" evidence="2">
    <location>
        <position position="1"/>
    </location>
</feature>
<gene>
    <name evidence="2" type="ORF">M569_15822</name>
</gene>
<dbReference type="AlphaFoldDB" id="S8C3N6"/>
<proteinExistence type="predicted"/>
<feature type="compositionally biased region" description="Basic and acidic residues" evidence="1">
    <location>
        <begin position="1"/>
        <end position="16"/>
    </location>
</feature>
<reference evidence="2 3" key="1">
    <citation type="journal article" date="2013" name="BMC Genomics">
        <title>The miniature genome of a carnivorous plant Genlisea aurea contains a low number of genes and short non-coding sequences.</title>
        <authorList>
            <person name="Leushkin E.V."/>
            <person name="Sutormin R.A."/>
            <person name="Nabieva E.R."/>
            <person name="Penin A.A."/>
            <person name="Kondrashov A.S."/>
            <person name="Logacheva M.D."/>
        </authorList>
    </citation>
    <scope>NUCLEOTIDE SEQUENCE [LARGE SCALE GENOMIC DNA]</scope>
</reference>
<feature type="region of interest" description="Disordered" evidence="1">
    <location>
        <begin position="1"/>
        <end position="50"/>
    </location>
</feature>
<keyword evidence="3" id="KW-1185">Reference proteome</keyword>
<dbReference type="EMBL" id="AUSU01008732">
    <property type="protein sequence ID" value="EPS58991.1"/>
    <property type="molecule type" value="Genomic_DNA"/>
</dbReference>
<organism evidence="2 3">
    <name type="scientific">Genlisea aurea</name>
    <dbReference type="NCBI Taxonomy" id="192259"/>
    <lineage>
        <taxon>Eukaryota</taxon>
        <taxon>Viridiplantae</taxon>
        <taxon>Streptophyta</taxon>
        <taxon>Embryophyta</taxon>
        <taxon>Tracheophyta</taxon>
        <taxon>Spermatophyta</taxon>
        <taxon>Magnoliopsida</taxon>
        <taxon>eudicotyledons</taxon>
        <taxon>Gunneridae</taxon>
        <taxon>Pentapetalae</taxon>
        <taxon>asterids</taxon>
        <taxon>lamiids</taxon>
        <taxon>Lamiales</taxon>
        <taxon>Lentibulariaceae</taxon>
        <taxon>Genlisea</taxon>
    </lineage>
</organism>
<sequence length="50" mass="6233">KQKDLRCKELSSERKSIGSNRVNNRRRDRTAQNRERRSQPKGQRFRRHRR</sequence>
<evidence type="ECO:0000313" key="3">
    <source>
        <dbReference type="Proteomes" id="UP000015453"/>
    </source>
</evidence>
<dbReference type="Proteomes" id="UP000015453">
    <property type="component" value="Unassembled WGS sequence"/>
</dbReference>
<evidence type="ECO:0000313" key="2">
    <source>
        <dbReference type="EMBL" id="EPS58991.1"/>
    </source>
</evidence>
<accession>S8C3N6</accession>
<feature type="non-terminal residue" evidence="2">
    <location>
        <position position="50"/>
    </location>
</feature>
<comment type="caution">
    <text evidence="2">The sequence shown here is derived from an EMBL/GenBank/DDBJ whole genome shotgun (WGS) entry which is preliminary data.</text>
</comment>